<feature type="transmembrane region" description="Helical" evidence="1">
    <location>
        <begin position="174"/>
        <end position="195"/>
    </location>
</feature>
<keyword evidence="1" id="KW-0472">Membrane</keyword>
<evidence type="ECO:0000313" key="3">
    <source>
        <dbReference type="EMBL" id="ASJ54595.1"/>
    </source>
</evidence>
<organism evidence="3 4">
    <name type="scientific">Brevibacillus formosus</name>
    <dbReference type="NCBI Taxonomy" id="54913"/>
    <lineage>
        <taxon>Bacteria</taxon>
        <taxon>Bacillati</taxon>
        <taxon>Bacillota</taxon>
        <taxon>Bacilli</taxon>
        <taxon>Bacillales</taxon>
        <taxon>Paenibacillaceae</taxon>
        <taxon>Brevibacillus</taxon>
    </lineage>
</organism>
<feature type="transmembrane region" description="Helical" evidence="1">
    <location>
        <begin position="117"/>
        <end position="137"/>
    </location>
</feature>
<evidence type="ECO:0000313" key="4">
    <source>
        <dbReference type="Proteomes" id="UP000197781"/>
    </source>
</evidence>
<proteinExistence type="predicted"/>
<sequence length="226" mass="26228">MARKRTLLLLIVYGFAATLTIFYGLMEKHSVIVTFFSFHVLVCICIPVIHGWWEGDLRKHWCFAWGSFEWQGTLYGLAFGVLMLTGVLAGLWLLLQEPGRPEAVRTGMEAWGIERDWIWGFSFYLVFINSLLEELFWRGFVLQRLRASLSRLMSIFLSSFFYSLYHLIISTILFGFRNGLFITSMVFGAGLIWGWMKGMFPSIYPNWFSHLFADLGLALAVVLWIY</sequence>
<dbReference type="InterPro" id="IPR003675">
    <property type="entry name" value="Rce1/LyrA-like_dom"/>
</dbReference>
<dbReference type="Proteomes" id="UP000197781">
    <property type="component" value="Chromosome"/>
</dbReference>
<protein>
    <submittedName>
        <fullName evidence="3">Metallopeptidase</fullName>
    </submittedName>
</protein>
<keyword evidence="1" id="KW-0812">Transmembrane</keyword>
<accession>A0A220MI51</accession>
<dbReference type="EMBL" id="CP018145">
    <property type="protein sequence ID" value="ASJ54595.1"/>
    <property type="molecule type" value="Genomic_DNA"/>
</dbReference>
<feature type="transmembrane region" description="Helical" evidence="1">
    <location>
        <begin position="74"/>
        <end position="95"/>
    </location>
</feature>
<reference evidence="3 4" key="1">
    <citation type="submission" date="2016-11" db="EMBL/GenBank/DDBJ databases">
        <authorList>
            <person name="Jaros S."/>
            <person name="Januszkiewicz K."/>
            <person name="Wedrychowicz H."/>
        </authorList>
    </citation>
    <scope>NUCLEOTIDE SEQUENCE [LARGE SCALE GENOMIC DNA]</scope>
    <source>
        <strain evidence="3 4">NF2</strain>
    </source>
</reference>
<feature type="transmembrane region" description="Helical" evidence="1">
    <location>
        <begin position="32"/>
        <end position="53"/>
    </location>
</feature>
<dbReference type="Pfam" id="PF02517">
    <property type="entry name" value="Rce1-like"/>
    <property type="match status" value="1"/>
</dbReference>
<dbReference type="AlphaFoldDB" id="A0A220MI51"/>
<dbReference type="GO" id="GO:0080120">
    <property type="term" value="P:CAAX-box protein maturation"/>
    <property type="evidence" value="ECO:0007669"/>
    <property type="project" value="UniProtKB-ARBA"/>
</dbReference>
<evidence type="ECO:0000256" key="1">
    <source>
        <dbReference type="SAM" id="Phobius"/>
    </source>
</evidence>
<feature type="domain" description="CAAX prenyl protease 2/Lysostaphin resistance protein A-like" evidence="2">
    <location>
        <begin position="117"/>
        <end position="215"/>
    </location>
</feature>
<evidence type="ECO:0000259" key="2">
    <source>
        <dbReference type="Pfam" id="PF02517"/>
    </source>
</evidence>
<feature type="transmembrane region" description="Helical" evidence="1">
    <location>
        <begin position="149"/>
        <end position="168"/>
    </location>
</feature>
<dbReference type="KEGG" id="bfm:BP422_14100"/>
<name>A0A220MI51_9BACL</name>
<feature type="transmembrane region" description="Helical" evidence="1">
    <location>
        <begin position="207"/>
        <end position="225"/>
    </location>
</feature>
<feature type="transmembrane region" description="Helical" evidence="1">
    <location>
        <begin position="7"/>
        <end position="26"/>
    </location>
</feature>
<dbReference type="GO" id="GO:0004175">
    <property type="term" value="F:endopeptidase activity"/>
    <property type="evidence" value="ECO:0007669"/>
    <property type="project" value="UniProtKB-ARBA"/>
</dbReference>
<keyword evidence="1" id="KW-1133">Transmembrane helix</keyword>
<dbReference type="RefSeq" id="WP_088908324.1">
    <property type="nucleotide sequence ID" value="NZ_CP018145.1"/>
</dbReference>
<gene>
    <name evidence="3" type="ORF">BP422_14100</name>
</gene>